<keyword evidence="6" id="KW-0770">Synapse</keyword>
<dbReference type="AlphaFoldDB" id="A0A9W3ANY5"/>
<feature type="site" description="Interaction with the cone snail toxin Con-ikot-ikot" evidence="16">
    <location>
        <position position="680"/>
    </location>
</feature>
<evidence type="ECO:0000256" key="13">
    <source>
        <dbReference type="ARBA" id="ARBA00023303"/>
    </source>
</evidence>
<dbReference type="SMART" id="SM00079">
    <property type="entry name" value="PBPe"/>
    <property type="match status" value="1"/>
</dbReference>
<keyword evidence="23" id="KW-1185">Reference proteome</keyword>
<dbReference type="InterPro" id="IPR001828">
    <property type="entry name" value="ANF_lig-bd_rcpt"/>
</dbReference>
<evidence type="ECO:0000256" key="5">
    <source>
        <dbReference type="ARBA" id="ARBA00022989"/>
    </source>
</evidence>
<feature type="binding site" evidence="15">
    <location>
        <position position="722"/>
    </location>
    <ligand>
        <name>L-glutamate</name>
        <dbReference type="ChEBI" id="CHEBI:29985"/>
    </ligand>
</feature>
<dbReference type="FunFam" id="1.10.287.70:FF:000010">
    <property type="entry name" value="Putative glutamate receptor ionotropic kainate 1"/>
    <property type="match status" value="1"/>
</dbReference>
<evidence type="ECO:0000313" key="23">
    <source>
        <dbReference type="Proteomes" id="UP001165740"/>
    </source>
</evidence>
<dbReference type="InterPro" id="IPR015683">
    <property type="entry name" value="Ionotropic_Glu_rcpt"/>
</dbReference>
<dbReference type="SUPFAM" id="SSF53850">
    <property type="entry name" value="Periplasmic binding protein-like II"/>
    <property type="match status" value="1"/>
</dbReference>
<feature type="chain" id="PRO_5040828707" evidence="20">
    <location>
        <begin position="25"/>
        <end position="955"/>
    </location>
</feature>
<keyword evidence="17" id="KW-1015">Disulfide bond</keyword>
<feature type="transmembrane region" description="Helical" evidence="19">
    <location>
        <begin position="807"/>
        <end position="831"/>
    </location>
</feature>
<dbReference type="InterPro" id="IPR019594">
    <property type="entry name" value="Glu/Gly-bd"/>
</dbReference>
<evidence type="ECO:0000256" key="1">
    <source>
        <dbReference type="ARBA" id="ARBA00022448"/>
    </source>
</evidence>
<dbReference type="OrthoDB" id="5984008at2759"/>
<dbReference type="InterPro" id="IPR001508">
    <property type="entry name" value="Iono_Glu_rcpt_met"/>
</dbReference>
<feature type="disulfide bond" evidence="17">
    <location>
        <begin position="734"/>
        <end position="789"/>
    </location>
</feature>
<name>A0A9W3ANY5_BIOGL</name>
<evidence type="ECO:0000256" key="16">
    <source>
        <dbReference type="PIRSR" id="PIRSR601508-2"/>
    </source>
</evidence>
<dbReference type="SUPFAM" id="SSF81324">
    <property type="entry name" value="Voltage-gated potassium channels"/>
    <property type="match status" value="1"/>
</dbReference>
<evidence type="ECO:0000256" key="4">
    <source>
        <dbReference type="ARBA" id="ARBA00022729"/>
    </source>
</evidence>
<evidence type="ECO:0000256" key="9">
    <source>
        <dbReference type="ARBA" id="ARBA00023170"/>
    </source>
</evidence>
<evidence type="ECO:0000256" key="10">
    <source>
        <dbReference type="ARBA" id="ARBA00023180"/>
    </source>
</evidence>
<dbReference type="PANTHER" id="PTHR18966">
    <property type="entry name" value="IONOTROPIC GLUTAMATE RECEPTOR"/>
    <property type="match status" value="1"/>
</dbReference>
<feature type="binding site" evidence="15">
    <location>
        <position position="508"/>
    </location>
    <ligand>
        <name>L-glutamate</name>
        <dbReference type="ChEBI" id="CHEBI:29985"/>
    </ligand>
</feature>
<feature type="binding site" evidence="15">
    <location>
        <position position="501"/>
    </location>
    <ligand>
        <name>L-glutamate</name>
        <dbReference type="ChEBI" id="CHEBI:29985"/>
    </ligand>
</feature>
<keyword evidence="11" id="KW-0628">Postsynaptic cell membrane</keyword>
<dbReference type="CDD" id="cd06382">
    <property type="entry name" value="PBP1_iGluR_Kainate"/>
    <property type="match status" value="1"/>
</dbReference>
<feature type="domain" description="Ionotropic glutamate receptor C-terminal" evidence="21">
    <location>
        <begin position="421"/>
        <end position="785"/>
    </location>
</feature>
<dbReference type="Gene3D" id="1.10.287.70">
    <property type="match status" value="1"/>
</dbReference>
<dbReference type="SUPFAM" id="SSF53822">
    <property type="entry name" value="Periplasmic binding protein-like I"/>
    <property type="match status" value="1"/>
</dbReference>
<accession>A0A9W3ANY5</accession>
<dbReference type="InterPro" id="IPR001320">
    <property type="entry name" value="Iontro_rcpt_C"/>
</dbReference>
<dbReference type="Pfam" id="PF10613">
    <property type="entry name" value="Lig_chan-Glu_bd"/>
    <property type="match status" value="1"/>
</dbReference>
<evidence type="ECO:0000259" key="22">
    <source>
        <dbReference type="SMART" id="SM00918"/>
    </source>
</evidence>
<proteinExistence type="predicted"/>
<keyword evidence="1" id="KW-0813">Transport</keyword>
<sequence length="955" mass="107822">MTSTHWKRLSTLVIGLALVHCARCLPELLKIGGLFGAGDEHSSIENALKYAVYRINHDRQLLANTKLIYDIQTLSPGDAFGSSKKVCTQVEQNTIAIFGPRAEQLSSYVNSLCATLQIPHMQMRSDAGAYFPSQPHALTINLYPGSQQMGKAITDLIVHYGWTELLVIYGNTQGLGRVQRVLRADFGDLSEIIVRHVDSNNMRSILKEAKTKRWRRMLIDLPVDETTLFLKMALQEGMIDPYHHYIITHLDIESIDMEDFRHNYVNLTGFRMVDPSDPQVKKIIQDMEIYEMQSDLSLLNTTGYLSLPHEVALMYDSVYLLANALERYATSAILRPLNSSCSVPTPWQSGPSLYSFLNQVAMKGLTGDIILKTGTRIDFKLDIMQLTPRGLIKGGEWRVSSGINISYHDNINSGNPFGNKTLVVTSLKESPFLMDKENPTPDELYEGFCIDLTKELARIVGFNFRIELVPDGNYGSPNTQGEWDGMVREIIDRRADLAIAPLTITYLREQVIDFTKPFLNLGISILFKVPRKEKPGLFSFLNPLAIEIWLYVIGAYLIVSFTIFTLARFSPYEWYNPHPCNPDTDVVENTFNLSNSLWFTVGTLMQQGSDINPRAVSTRLVGGIWWFFTLIIISSYTANLAAFLTVERMVSPIESAEDLAKQTEIEYGTRVSSSTLSFFKDSNIDTYKRMFAFMKERPNAITDSYAEGIAKVKRGNYAFFMENLMIDYQVQRNCDLMQVGGTLDSKGYGIGLPMNSPYRDKLSMAILELQEAGKIQMLYNKWWKDTGTCIREDTKESKANALGVENVGGIFVVLLVGLALAVIVAFIEFIYKSRQNAYEDKESLCSEMARELRFAVRCSGASKRPRNKMYRGKCRDCKEGKPHTSQTHHIQEVGPESPNGIVQLRPAKKSPSSVPSSTRSVTVRYETEFRPDGTSHQKRDFNGDYQHVDCSDNEV</sequence>
<feature type="binding site" evidence="15">
    <location>
        <position position="675"/>
    </location>
    <ligand>
        <name>L-glutamate</name>
        <dbReference type="ChEBI" id="CHEBI:29985"/>
    </ligand>
</feature>
<evidence type="ECO:0000256" key="18">
    <source>
        <dbReference type="SAM" id="MobiDB-lite"/>
    </source>
</evidence>
<dbReference type="Pfam" id="PF00060">
    <property type="entry name" value="Lig_chan"/>
    <property type="match status" value="1"/>
</dbReference>
<dbReference type="PRINTS" id="PR00177">
    <property type="entry name" value="NMDARECEPTOR"/>
</dbReference>
<reference evidence="24" key="1">
    <citation type="submission" date="2025-08" db="UniProtKB">
        <authorList>
            <consortium name="RefSeq"/>
        </authorList>
    </citation>
    <scope>IDENTIFICATION</scope>
</reference>
<dbReference type="GO" id="GO:0022824">
    <property type="term" value="F:transmitter-gated monoatomic ion channel activity"/>
    <property type="evidence" value="ECO:0007669"/>
    <property type="project" value="UniProtKB-ARBA"/>
</dbReference>
<dbReference type="Proteomes" id="UP001165740">
    <property type="component" value="Chromosome 6"/>
</dbReference>
<evidence type="ECO:0000256" key="2">
    <source>
        <dbReference type="ARBA" id="ARBA00022475"/>
    </source>
</evidence>
<feature type="signal peptide" evidence="20">
    <location>
        <begin position="1"/>
        <end position="24"/>
    </location>
</feature>
<keyword evidence="8 19" id="KW-0472">Membrane</keyword>
<evidence type="ECO:0000256" key="11">
    <source>
        <dbReference type="ARBA" id="ARBA00023257"/>
    </source>
</evidence>
<keyword evidence="7" id="KW-0406">Ion transport</keyword>
<dbReference type="GeneID" id="106079962"/>
<gene>
    <name evidence="24" type="primary">LOC106079962</name>
</gene>
<keyword evidence="10" id="KW-0325">Glycoprotein</keyword>
<evidence type="ECO:0000256" key="20">
    <source>
        <dbReference type="SAM" id="SignalP"/>
    </source>
</evidence>
<evidence type="ECO:0000256" key="19">
    <source>
        <dbReference type="SAM" id="Phobius"/>
    </source>
</evidence>
<dbReference type="Pfam" id="PF01094">
    <property type="entry name" value="ANF_receptor"/>
    <property type="match status" value="1"/>
</dbReference>
<dbReference type="SMART" id="SM00918">
    <property type="entry name" value="Lig_chan-Glu_bd"/>
    <property type="match status" value="1"/>
</dbReference>
<evidence type="ECO:0000256" key="14">
    <source>
        <dbReference type="ARBA" id="ARBA00034104"/>
    </source>
</evidence>
<feature type="compositionally biased region" description="Basic and acidic residues" evidence="18">
    <location>
        <begin position="925"/>
        <end position="955"/>
    </location>
</feature>
<evidence type="ECO:0000256" key="12">
    <source>
        <dbReference type="ARBA" id="ARBA00023286"/>
    </source>
</evidence>
<feature type="region of interest" description="Disordered" evidence="18">
    <location>
        <begin position="876"/>
        <end position="955"/>
    </location>
</feature>
<feature type="domain" description="Ionotropic glutamate receptor L-glutamate and glycine-binding" evidence="22">
    <location>
        <begin position="431"/>
        <end position="492"/>
    </location>
</feature>
<feature type="compositionally biased region" description="Low complexity" evidence="18">
    <location>
        <begin position="910"/>
        <end position="924"/>
    </location>
</feature>
<keyword evidence="4 20" id="KW-0732">Signal</keyword>
<evidence type="ECO:0000259" key="21">
    <source>
        <dbReference type="SMART" id="SM00079"/>
    </source>
</evidence>
<evidence type="ECO:0000256" key="17">
    <source>
        <dbReference type="PIRSR" id="PIRSR601508-3"/>
    </source>
</evidence>
<keyword evidence="13" id="KW-0407">Ion channel</keyword>
<dbReference type="Gene3D" id="3.40.50.2300">
    <property type="match status" value="2"/>
</dbReference>
<dbReference type="InterPro" id="IPR028082">
    <property type="entry name" value="Peripla_BP_I"/>
</dbReference>
<feature type="transmembrane region" description="Helical" evidence="19">
    <location>
        <begin position="624"/>
        <end position="646"/>
    </location>
</feature>
<evidence type="ECO:0000256" key="8">
    <source>
        <dbReference type="ARBA" id="ARBA00023136"/>
    </source>
</evidence>
<protein>
    <submittedName>
        <fullName evidence="24">Glutamate receptor ionotropic, kainate 2-like</fullName>
    </submittedName>
</protein>
<feature type="site" description="Crucial to convey clamshell closure to channel opening" evidence="16">
    <location>
        <position position="653"/>
    </location>
</feature>
<keyword evidence="12" id="KW-1071">Ligand-gated ion channel</keyword>
<keyword evidence="2" id="KW-1003">Cell membrane</keyword>
<keyword evidence="3 19" id="KW-0812">Transmembrane</keyword>
<dbReference type="FunFam" id="3.40.190.10:FF:000001">
    <property type="entry name" value="Glutamate receptor ionotropic, kainate 2"/>
    <property type="match status" value="1"/>
</dbReference>
<organism evidence="23 24">
    <name type="scientific">Biomphalaria glabrata</name>
    <name type="common">Bloodfluke planorb</name>
    <name type="synonym">Freshwater snail</name>
    <dbReference type="NCBI Taxonomy" id="6526"/>
    <lineage>
        <taxon>Eukaryota</taxon>
        <taxon>Metazoa</taxon>
        <taxon>Spiralia</taxon>
        <taxon>Lophotrochozoa</taxon>
        <taxon>Mollusca</taxon>
        <taxon>Gastropoda</taxon>
        <taxon>Heterobranchia</taxon>
        <taxon>Euthyneura</taxon>
        <taxon>Panpulmonata</taxon>
        <taxon>Hygrophila</taxon>
        <taxon>Lymnaeoidea</taxon>
        <taxon>Planorbidae</taxon>
        <taxon>Biomphalaria</taxon>
    </lineage>
</organism>
<dbReference type="GO" id="GO:0007166">
    <property type="term" value="P:cell surface receptor signaling pathway"/>
    <property type="evidence" value="ECO:0007669"/>
    <property type="project" value="UniProtKB-ARBA"/>
</dbReference>
<comment type="subcellular location">
    <subcellularLocation>
        <location evidence="14">Postsynaptic cell membrane</location>
        <topology evidence="14">Multi-pass membrane protein</topology>
    </subcellularLocation>
</comment>
<dbReference type="OMA" id="ENYHYIF"/>
<keyword evidence="5 19" id="KW-1133">Transmembrane helix</keyword>
<evidence type="ECO:0000256" key="15">
    <source>
        <dbReference type="PIRSR" id="PIRSR601508-1"/>
    </source>
</evidence>
<dbReference type="GO" id="GO:0045211">
    <property type="term" value="C:postsynaptic membrane"/>
    <property type="evidence" value="ECO:0007669"/>
    <property type="project" value="UniProtKB-SubCell"/>
</dbReference>
<feature type="transmembrane region" description="Helical" evidence="19">
    <location>
        <begin position="548"/>
        <end position="567"/>
    </location>
</feature>
<evidence type="ECO:0000256" key="7">
    <source>
        <dbReference type="ARBA" id="ARBA00023065"/>
    </source>
</evidence>
<evidence type="ECO:0000313" key="24">
    <source>
        <dbReference type="RefSeq" id="XP_055888952.1"/>
    </source>
</evidence>
<feature type="binding site" evidence="15">
    <location>
        <position position="674"/>
    </location>
    <ligand>
        <name>L-glutamate</name>
        <dbReference type="ChEBI" id="CHEBI:29985"/>
    </ligand>
</feature>
<dbReference type="RefSeq" id="XP_055888952.1">
    <property type="nucleotide sequence ID" value="XM_056032977.1"/>
</dbReference>
<evidence type="ECO:0000256" key="6">
    <source>
        <dbReference type="ARBA" id="ARBA00023018"/>
    </source>
</evidence>
<evidence type="ECO:0000256" key="3">
    <source>
        <dbReference type="ARBA" id="ARBA00022692"/>
    </source>
</evidence>
<dbReference type="Gene3D" id="3.40.190.10">
    <property type="entry name" value="Periplasmic binding protein-like II"/>
    <property type="match status" value="1"/>
</dbReference>
<feature type="binding site" evidence="15">
    <location>
        <position position="503"/>
    </location>
    <ligand>
        <name>L-glutamate</name>
        <dbReference type="ChEBI" id="CHEBI:29985"/>
    </ligand>
</feature>
<dbReference type="FunFam" id="3.40.190.10:FF:000060">
    <property type="entry name" value="Glutamate receptor ionotropic, kainate 1"/>
    <property type="match status" value="1"/>
</dbReference>
<keyword evidence="9" id="KW-0675">Receptor</keyword>